<sequence length="179" mass="17228">MQLKAFLFALSATGAMAQLPGVTDSVGASVLSVLATAIPPDSVSLALTDPGAFSSMLASALSAGSTPSWYQALPSDVKSYLPKLYPASTVVETTASETGASSTDISSAVVTSSASISASVSSLRNSSSITSVSHATLSSTGGANSAAPSSSSTGGAAYPSAVVGAGLAGALGFLGMLAL</sequence>
<evidence type="ECO:0000313" key="2">
    <source>
        <dbReference type="Proteomes" id="UP000799755"/>
    </source>
</evidence>
<proteinExistence type="predicted"/>
<dbReference type="Proteomes" id="UP000799755">
    <property type="component" value="Unassembled WGS sequence"/>
</dbReference>
<reference evidence="1" key="1">
    <citation type="journal article" date="2020" name="Stud. Mycol.">
        <title>101 Dothideomycetes genomes: a test case for predicting lifestyles and emergence of pathogens.</title>
        <authorList>
            <person name="Haridas S."/>
            <person name="Albert R."/>
            <person name="Binder M."/>
            <person name="Bloem J."/>
            <person name="Labutti K."/>
            <person name="Salamov A."/>
            <person name="Andreopoulos B."/>
            <person name="Baker S."/>
            <person name="Barry K."/>
            <person name="Bills G."/>
            <person name="Bluhm B."/>
            <person name="Cannon C."/>
            <person name="Castanera R."/>
            <person name="Culley D."/>
            <person name="Daum C."/>
            <person name="Ezra D."/>
            <person name="Gonzalez J."/>
            <person name="Henrissat B."/>
            <person name="Kuo A."/>
            <person name="Liang C."/>
            <person name="Lipzen A."/>
            <person name="Lutzoni F."/>
            <person name="Magnuson J."/>
            <person name="Mondo S."/>
            <person name="Nolan M."/>
            <person name="Ohm R."/>
            <person name="Pangilinan J."/>
            <person name="Park H.-J."/>
            <person name="Ramirez L."/>
            <person name="Alfaro M."/>
            <person name="Sun H."/>
            <person name="Tritt A."/>
            <person name="Yoshinaga Y."/>
            <person name="Zwiers L.-H."/>
            <person name="Turgeon B."/>
            <person name="Goodwin S."/>
            <person name="Spatafora J."/>
            <person name="Crous P."/>
            <person name="Grigoriev I."/>
        </authorList>
    </citation>
    <scope>NUCLEOTIDE SEQUENCE</scope>
    <source>
        <strain evidence="1">ATCC 200398</strain>
    </source>
</reference>
<name>A0ACB6QYY0_9PLEO</name>
<dbReference type="EMBL" id="MU003503">
    <property type="protein sequence ID" value="KAF2472233.1"/>
    <property type="molecule type" value="Genomic_DNA"/>
</dbReference>
<keyword evidence="2" id="KW-1185">Reference proteome</keyword>
<protein>
    <submittedName>
        <fullName evidence="1">Uncharacterized protein</fullName>
    </submittedName>
</protein>
<organism evidence="1 2">
    <name type="scientific">Lindgomyces ingoldianus</name>
    <dbReference type="NCBI Taxonomy" id="673940"/>
    <lineage>
        <taxon>Eukaryota</taxon>
        <taxon>Fungi</taxon>
        <taxon>Dikarya</taxon>
        <taxon>Ascomycota</taxon>
        <taxon>Pezizomycotina</taxon>
        <taxon>Dothideomycetes</taxon>
        <taxon>Pleosporomycetidae</taxon>
        <taxon>Pleosporales</taxon>
        <taxon>Lindgomycetaceae</taxon>
        <taxon>Lindgomyces</taxon>
    </lineage>
</organism>
<gene>
    <name evidence="1" type="ORF">BDR25DRAFT_313396</name>
</gene>
<evidence type="ECO:0000313" key="1">
    <source>
        <dbReference type="EMBL" id="KAF2472233.1"/>
    </source>
</evidence>
<comment type="caution">
    <text evidence="1">The sequence shown here is derived from an EMBL/GenBank/DDBJ whole genome shotgun (WGS) entry which is preliminary data.</text>
</comment>
<accession>A0ACB6QYY0</accession>